<feature type="compositionally biased region" description="Basic and acidic residues" evidence="4">
    <location>
        <begin position="731"/>
        <end position="751"/>
    </location>
</feature>
<feature type="region of interest" description="Disordered" evidence="4">
    <location>
        <begin position="709"/>
        <end position="751"/>
    </location>
</feature>
<evidence type="ECO:0000259" key="5">
    <source>
        <dbReference type="Pfam" id="PF04717"/>
    </source>
</evidence>
<dbReference type="InterPro" id="IPR017847">
    <property type="entry name" value="T6SS_RhsGE_Vgr_subset"/>
</dbReference>
<dbReference type="InterPro" id="IPR054030">
    <property type="entry name" value="Gp5_Vgr_C"/>
</dbReference>
<evidence type="ECO:0000313" key="7">
    <source>
        <dbReference type="EMBL" id="QDT55796.1"/>
    </source>
</evidence>
<keyword evidence="8" id="KW-1185">Reference proteome</keyword>
<feature type="domain" description="Gp5/Type VI secretion system Vgr protein OB-fold" evidence="5">
    <location>
        <begin position="411"/>
        <end position="478"/>
    </location>
</feature>
<evidence type="ECO:0000256" key="1">
    <source>
        <dbReference type="ARBA" id="ARBA00004613"/>
    </source>
</evidence>
<evidence type="ECO:0000256" key="4">
    <source>
        <dbReference type="SAM" id="MobiDB-lite"/>
    </source>
</evidence>
<dbReference type="Pfam" id="PF04717">
    <property type="entry name" value="Phage_base_V"/>
    <property type="match status" value="1"/>
</dbReference>
<dbReference type="InterPro" id="IPR050708">
    <property type="entry name" value="T6SS_VgrG/RHS"/>
</dbReference>
<dbReference type="OrthoDB" id="9762420at2"/>
<dbReference type="EMBL" id="CP036271">
    <property type="protein sequence ID" value="QDT55796.1"/>
    <property type="molecule type" value="Genomic_DNA"/>
</dbReference>
<comment type="similarity">
    <text evidence="2">Belongs to the VgrG protein family.</text>
</comment>
<dbReference type="SUPFAM" id="SSF69279">
    <property type="entry name" value="Phage tail proteins"/>
    <property type="match status" value="2"/>
</dbReference>
<evidence type="ECO:0000259" key="6">
    <source>
        <dbReference type="Pfam" id="PF22178"/>
    </source>
</evidence>
<dbReference type="NCBIfam" id="TIGR03361">
    <property type="entry name" value="VI_Rhs_Vgr"/>
    <property type="match status" value="1"/>
</dbReference>
<dbReference type="Gene3D" id="3.55.50.10">
    <property type="entry name" value="Baseplate protein-like domains"/>
    <property type="match status" value="1"/>
</dbReference>
<protein>
    <submittedName>
        <fullName evidence="7">Phage-related baseplate assembly protein</fullName>
    </submittedName>
</protein>
<dbReference type="Gene3D" id="2.40.50.230">
    <property type="entry name" value="Gp5 N-terminal domain"/>
    <property type="match status" value="1"/>
</dbReference>
<dbReference type="InterPro" id="IPR006531">
    <property type="entry name" value="Gp5/Vgr_OB"/>
</dbReference>
<dbReference type="Gene3D" id="4.10.220.110">
    <property type="match status" value="1"/>
</dbReference>
<reference evidence="7 8" key="1">
    <citation type="submission" date="2019-02" db="EMBL/GenBank/DDBJ databases">
        <title>Deep-cultivation of Planctomycetes and their phenomic and genomic characterization uncovers novel biology.</title>
        <authorList>
            <person name="Wiegand S."/>
            <person name="Jogler M."/>
            <person name="Boedeker C."/>
            <person name="Pinto D."/>
            <person name="Vollmers J."/>
            <person name="Rivas-Marin E."/>
            <person name="Kohn T."/>
            <person name="Peeters S.H."/>
            <person name="Heuer A."/>
            <person name="Rast P."/>
            <person name="Oberbeckmann S."/>
            <person name="Bunk B."/>
            <person name="Jeske O."/>
            <person name="Meyerdierks A."/>
            <person name="Storesund J.E."/>
            <person name="Kallscheuer N."/>
            <person name="Luecker S."/>
            <person name="Lage O.M."/>
            <person name="Pohl T."/>
            <person name="Merkel B.J."/>
            <person name="Hornburger P."/>
            <person name="Mueller R.-W."/>
            <person name="Bruemmer F."/>
            <person name="Labrenz M."/>
            <person name="Spormann A.M."/>
            <person name="Op den Camp H."/>
            <person name="Overmann J."/>
            <person name="Amann R."/>
            <person name="Jetten M.S.M."/>
            <person name="Mascher T."/>
            <person name="Medema M.H."/>
            <person name="Devos D.P."/>
            <person name="Kaster A.-K."/>
            <person name="Ovreas L."/>
            <person name="Rohde M."/>
            <person name="Galperin M.Y."/>
            <person name="Jogler C."/>
        </authorList>
    </citation>
    <scope>NUCLEOTIDE SEQUENCE [LARGE SCALE GENOMIC DNA]</scope>
    <source>
        <strain evidence="7 8">Pan44</strain>
    </source>
</reference>
<dbReference type="RefSeq" id="WP_145032107.1">
    <property type="nucleotide sequence ID" value="NZ_CP036271.1"/>
</dbReference>
<gene>
    <name evidence="7" type="ORF">Pan44_38440</name>
</gene>
<dbReference type="InParanoid" id="A0A517SI43"/>
<dbReference type="PANTHER" id="PTHR32305">
    <property type="match status" value="1"/>
</dbReference>
<sequence length="751" mass="83798">MPSEYTDKARLLLFKADGKSDLLLPTSFTASEQMSGLFNVHVDLLVTVDKASQVKADQLLGKRMSLRVSLGDDYTKGPYRYFDGVCNRFAAVGKDHRFHYFEADLVPWLWLLEKKADLRVFQDKNVPDIVETILKELQGDFSEFKFEIRAQRGNYKKIDYCTQFKESHLSFISRLLEEDGLYYYFEHTDSGHKLIIDDSLTAGNDVPNQAQVALRVESGPDESGKDAVMEWREERVIHSGKFAARDYHPQLAQNKIDYSGVAPKTVLAKNDKLEVFEWPSGGALRYNLPDQRLDEVNSQGSKLVDLRAQESEASHHTFSGESHCRGFVSGYRFSLKHDSGKKYLLTSIQHSAIQDASYITGEASLTPYRNTFTAIPADVQYRPERKTPKPLVEGVQSARVVGKQGDEIYVDKYGRVRVQFFWDRKGNNDEKSACWVRVAQIAAGKRWGASFWPRIGQEVMVAFVEGDPDQPVIVGTVYNNQQMPPYLGDGPDDKHKVDPNISGIKTNSTKGGDGYNELRFDDTKDKEQVFIHAEKDMDVRVKSTQRTQVVGDRYLIVGDEGNSEDVGYCEQLVHKEWRLKTKQHKVEKVEGNQYLTVGVGEASDGGNLHQYVEKDHMEQVGGNHHTKVDGDRSEKVDGHLSMTAGRMDTKIEQSAAMEAGQVLHLKGMTVVIEADMQLSLKVGGNFVDISVAGVAINGMPMTLINSGGAAGAGPGVQPDSPQEPIKAGQNKPDDSDFKKADDSKTGSKSCD</sequence>
<dbReference type="Pfam" id="PF22178">
    <property type="entry name" value="Gp5_trimer_C"/>
    <property type="match status" value="1"/>
</dbReference>
<comment type="subcellular location">
    <subcellularLocation>
        <location evidence="1">Secreted</location>
    </subcellularLocation>
</comment>
<name>A0A517SI43_9PLAN</name>
<proteinExistence type="inferred from homology"/>
<dbReference type="InterPro" id="IPR037026">
    <property type="entry name" value="Vgr_OB-fold_dom_sf"/>
</dbReference>
<dbReference type="KEGG" id="ccos:Pan44_38440"/>
<accession>A0A517SI43</accession>
<evidence type="ECO:0000313" key="8">
    <source>
        <dbReference type="Proteomes" id="UP000315700"/>
    </source>
</evidence>
<evidence type="ECO:0000256" key="3">
    <source>
        <dbReference type="ARBA" id="ARBA00022525"/>
    </source>
</evidence>
<keyword evidence="3" id="KW-0964">Secreted</keyword>
<dbReference type="NCBIfam" id="TIGR01646">
    <property type="entry name" value="vgr_GE"/>
    <property type="match status" value="1"/>
</dbReference>
<dbReference type="Gene3D" id="2.30.110.50">
    <property type="match status" value="1"/>
</dbReference>
<dbReference type="SUPFAM" id="SSF69255">
    <property type="entry name" value="gp5 N-terminal domain-like"/>
    <property type="match status" value="1"/>
</dbReference>
<dbReference type="Proteomes" id="UP000315700">
    <property type="component" value="Chromosome"/>
</dbReference>
<evidence type="ECO:0000256" key="2">
    <source>
        <dbReference type="ARBA" id="ARBA00005558"/>
    </source>
</evidence>
<dbReference type="Pfam" id="PF05954">
    <property type="entry name" value="Phage_GPD"/>
    <property type="match status" value="1"/>
</dbReference>
<dbReference type="AlphaFoldDB" id="A0A517SI43"/>
<dbReference type="PANTHER" id="PTHR32305:SF15">
    <property type="entry name" value="PROTEIN RHSA-RELATED"/>
    <property type="match status" value="1"/>
</dbReference>
<feature type="domain" description="Gp5/Type VI secretion system Vgr C-terminal trimerisation" evidence="6">
    <location>
        <begin position="502"/>
        <end position="601"/>
    </location>
</feature>
<dbReference type="SUPFAM" id="SSF69349">
    <property type="entry name" value="Phage fibre proteins"/>
    <property type="match status" value="1"/>
</dbReference>
<dbReference type="GO" id="GO:0005576">
    <property type="term" value="C:extracellular region"/>
    <property type="evidence" value="ECO:0007669"/>
    <property type="project" value="UniProtKB-SubCell"/>
</dbReference>
<organism evidence="7 8">
    <name type="scientific">Caulifigura coniformis</name>
    <dbReference type="NCBI Taxonomy" id="2527983"/>
    <lineage>
        <taxon>Bacteria</taxon>
        <taxon>Pseudomonadati</taxon>
        <taxon>Planctomycetota</taxon>
        <taxon>Planctomycetia</taxon>
        <taxon>Planctomycetales</taxon>
        <taxon>Planctomycetaceae</taxon>
        <taxon>Caulifigura</taxon>
    </lineage>
</organism>
<dbReference type="InterPro" id="IPR006533">
    <property type="entry name" value="T6SS_Vgr_RhsGE"/>
</dbReference>